<name>A0A0F9Q1L4_9ZZZZ</name>
<organism evidence="2">
    <name type="scientific">marine sediment metagenome</name>
    <dbReference type="NCBI Taxonomy" id="412755"/>
    <lineage>
        <taxon>unclassified sequences</taxon>
        <taxon>metagenomes</taxon>
        <taxon>ecological metagenomes</taxon>
    </lineage>
</organism>
<comment type="caution">
    <text evidence="2">The sequence shown here is derived from an EMBL/GenBank/DDBJ whole genome shotgun (WGS) entry which is preliminary data.</text>
</comment>
<accession>A0A0F9Q1L4</accession>
<dbReference type="AlphaFoldDB" id="A0A0F9Q1L4"/>
<feature type="region of interest" description="Disordered" evidence="1">
    <location>
        <begin position="135"/>
        <end position="170"/>
    </location>
</feature>
<reference evidence="2" key="1">
    <citation type="journal article" date="2015" name="Nature">
        <title>Complex archaea that bridge the gap between prokaryotes and eukaryotes.</title>
        <authorList>
            <person name="Spang A."/>
            <person name="Saw J.H."/>
            <person name="Jorgensen S.L."/>
            <person name="Zaremba-Niedzwiedzka K."/>
            <person name="Martijn J."/>
            <person name="Lind A.E."/>
            <person name="van Eijk R."/>
            <person name="Schleper C."/>
            <person name="Guy L."/>
            <person name="Ettema T.J."/>
        </authorList>
    </citation>
    <scope>NUCLEOTIDE SEQUENCE</scope>
</reference>
<gene>
    <name evidence="2" type="ORF">LCGC14_0759590</name>
</gene>
<evidence type="ECO:0000313" key="2">
    <source>
        <dbReference type="EMBL" id="KKN37815.1"/>
    </source>
</evidence>
<evidence type="ECO:0000256" key="1">
    <source>
        <dbReference type="SAM" id="MobiDB-lite"/>
    </source>
</evidence>
<sequence length="170" mass="19274">MPTAERKAGAPHTRVKSRGKVSQRLEILADLYLKERPGEAVRWVFSPEHKPDLSNVVNRQIDGYRLTYVRDLGDKNIVAFLPGMKPSDLVRVGDVVMMAIDAAMQQEIREDLDGAAAEERTRVDQEFYHAVDEMQTDGPMREEYRAKARGRSHTEEVEVEVAGPDSHRES</sequence>
<feature type="compositionally biased region" description="Basic and acidic residues" evidence="1">
    <location>
        <begin position="139"/>
        <end position="156"/>
    </location>
</feature>
<dbReference type="EMBL" id="LAZR01001868">
    <property type="protein sequence ID" value="KKN37815.1"/>
    <property type="molecule type" value="Genomic_DNA"/>
</dbReference>
<protein>
    <submittedName>
        <fullName evidence="2">Uncharacterized protein</fullName>
    </submittedName>
</protein>
<proteinExistence type="predicted"/>